<keyword evidence="3 5" id="KW-1133">Transmembrane helix</keyword>
<dbReference type="OrthoDB" id="3358017at2759"/>
<dbReference type="EMBL" id="AQGS01000532">
    <property type="protein sequence ID" value="EPS38687.1"/>
    <property type="molecule type" value="Genomic_DNA"/>
</dbReference>
<feature type="transmembrane region" description="Helical" evidence="5">
    <location>
        <begin position="12"/>
        <end position="31"/>
    </location>
</feature>
<feature type="transmembrane region" description="Helical" evidence="5">
    <location>
        <begin position="161"/>
        <end position="188"/>
    </location>
</feature>
<dbReference type="InterPro" id="IPR007568">
    <property type="entry name" value="RTA1"/>
</dbReference>
<feature type="transmembrane region" description="Helical" evidence="5">
    <location>
        <begin position="118"/>
        <end position="141"/>
    </location>
</feature>
<dbReference type="Proteomes" id="UP000015100">
    <property type="component" value="Unassembled WGS sequence"/>
</dbReference>
<proteinExistence type="predicted"/>
<dbReference type="STRING" id="1284197.S8BTT6"/>
<dbReference type="HOGENOM" id="CLU_844738_0_0_1"/>
<dbReference type="OMA" id="PFWVFEI"/>
<protein>
    <submittedName>
        <fullName evidence="6">Uncharacterized protein</fullName>
    </submittedName>
</protein>
<feature type="transmembrane region" description="Helical" evidence="5">
    <location>
        <begin position="68"/>
        <end position="97"/>
    </location>
</feature>
<dbReference type="Pfam" id="PF04479">
    <property type="entry name" value="RTA1"/>
    <property type="match status" value="1"/>
</dbReference>
<reference evidence="6 7" key="1">
    <citation type="journal article" date="2013" name="PLoS Genet.">
        <title>Genomic mechanisms accounting for the adaptation to parasitism in nematode-trapping fungi.</title>
        <authorList>
            <person name="Meerupati T."/>
            <person name="Andersson K.M."/>
            <person name="Friman E."/>
            <person name="Kumar D."/>
            <person name="Tunlid A."/>
            <person name="Ahren D."/>
        </authorList>
    </citation>
    <scope>NUCLEOTIDE SEQUENCE [LARGE SCALE GENOMIC DNA]</scope>
    <source>
        <strain evidence="6 7">CBS 200.50</strain>
    </source>
</reference>
<comment type="caution">
    <text evidence="6">The sequence shown here is derived from an EMBL/GenBank/DDBJ whole genome shotgun (WGS) entry which is preliminary data.</text>
</comment>
<accession>S8BTT6</accession>
<keyword evidence="4 5" id="KW-0472">Membrane</keyword>
<organism evidence="6 7">
    <name type="scientific">Dactylellina haptotyla (strain CBS 200.50)</name>
    <name type="common">Nematode-trapping fungus</name>
    <name type="synonym">Monacrosporium haptotylum</name>
    <dbReference type="NCBI Taxonomy" id="1284197"/>
    <lineage>
        <taxon>Eukaryota</taxon>
        <taxon>Fungi</taxon>
        <taxon>Dikarya</taxon>
        <taxon>Ascomycota</taxon>
        <taxon>Pezizomycotina</taxon>
        <taxon>Orbiliomycetes</taxon>
        <taxon>Orbiliales</taxon>
        <taxon>Orbiliaceae</taxon>
        <taxon>Dactylellina</taxon>
    </lineage>
</organism>
<keyword evidence="2 5" id="KW-0812">Transmembrane</keyword>
<evidence type="ECO:0000256" key="3">
    <source>
        <dbReference type="ARBA" id="ARBA00022989"/>
    </source>
</evidence>
<evidence type="ECO:0000256" key="4">
    <source>
        <dbReference type="ARBA" id="ARBA00023136"/>
    </source>
</evidence>
<comment type="subcellular location">
    <subcellularLocation>
        <location evidence="1">Membrane</location>
        <topology evidence="1">Multi-pass membrane protein</topology>
    </subcellularLocation>
</comment>
<dbReference type="GO" id="GO:0016020">
    <property type="term" value="C:membrane"/>
    <property type="evidence" value="ECO:0007669"/>
    <property type="project" value="UniProtKB-SubCell"/>
</dbReference>
<dbReference type="AlphaFoldDB" id="S8BTT6"/>
<dbReference type="PANTHER" id="PTHR31465:SF28">
    <property type="entry name" value="DOMAIN PROTEIN, PUTATIVE-RELATED"/>
    <property type="match status" value="1"/>
</dbReference>
<dbReference type="eggNOG" id="ENOG502QURG">
    <property type="taxonomic scope" value="Eukaryota"/>
</dbReference>
<keyword evidence="7" id="KW-1185">Reference proteome</keyword>
<reference evidence="7" key="2">
    <citation type="submission" date="2013-04" db="EMBL/GenBank/DDBJ databases">
        <title>Genomic mechanisms accounting for the adaptation to parasitism in nematode-trapping fungi.</title>
        <authorList>
            <person name="Ahren D.G."/>
        </authorList>
    </citation>
    <scope>NUCLEOTIDE SEQUENCE [LARGE SCALE GENOMIC DNA]</scope>
    <source>
        <strain evidence="7">CBS 200.50</strain>
    </source>
</reference>
<evidence type="ECO:0000256" key="2">
    <source>
        <dbReference type="ARBA" id="ARBA00022692"/>
    </source>
</evidence>
<sequence>MIYGFYEYEASALAAVIAAIFFCMVLAFSGFHVCLSKSWFMCTNIIAIIMEIIGLATRVLSITRPQDLGAYIVSVIFLTLAPSVQAANLYMLAGRVIRKSTPASKQNFKTLWFNPSHITLVFVGQDVVAFAVQLFGVGFLIKTVVEARYFGGDPTWELQKAMKILVLGFSIQIASLCVFMVLLVRFYFMSKEWFPCLRDRGCSNGLVRIIFYVLWSSTVLLIIRTVYRLNEFVAETGSTQSVIVSQEWPFWVFEIAVVFLMFITYLVPQYPGWWFARGGALELGFDEEAKQYEKPDPRALGRALEKFEAMRIDGYDQHHFPESVANQEQ</sequence>
<evidence type="ECO:0000256" key="5">
    <source>
        <dbReference type="SAM" id="Phobius"/>
    </source>
</evidence>
<evidence type="ECO:0000313" key="7">
    <source>
        <dbReference type="Proteomes" id="UP000015100"/>
    </source>
</evidence>
<gene>
    <name evidence="6" type="ORF">H072_7548</name>
</gene>
<name>S8BTT6_DACHA</name>
<feature type="transmembrane region" description="Helical" evidence="5">
    <location>
        <begin position="209"/>
        <end position="228"/>
    </location>
</feature>
<evidence type="ECO:0000313" key="6">
    <source>
        <dbReference type="EMBL" id="EPS38687.1"/>
    </source>
</evidence>
<dbReference type="PANTHER" id="PTHR31465">
    <property type="entry name" value="PROTEIN RTA1-RELATED"/>
    <property type="match status" value="1"/>
</dbReference>
<evidence type="ECO:0000256" key="1">
    <source>
        <dbReference type="ARBA" id="ARBA00004141"/>
    </source>
</evidence>
<feature type="transmembrane region" description="Helical" evidence="5">
    <location>
        <begin position="248"/>
        <end position="267"/>
    </location>
</feature>
<feature type="transmembrane region" description="Helical" evidence="5">
    <location>
        <begin position="38"/>
        <end position="56"/>
    </location>
</feature>